<name>A0A3P7E1Y1_WUCBA</name>
<organism evidence="1 2">
    <name type="scientific">Wuchereria bancrofti</name>
    <dbReference type="NCBI Taxonomy" id="6293"/>
    <lineage>
        <taxon>Eukaryota</taxon>
        <taxon>Metazoa</taxon>
        <taxon>Ecdysozoa</taxon>
        <taxon>Nematoda</taxon>
        <taxon>Chromadorea</taxon>
        <taxon>Rhabditida</taxon>
        <taxon>Spirurina</taxon>
        <taxon>Spiruromorpha</taxon>
        <taxon>Filarioidea</taxon>
        <taxon>Onchocercidae</taxon>
        <taxon>Wuchereria</taxon>
    </lineage>
</organism>
<accession>A0A3P7E1Y1</accession>
<dbReference type="InParanoid" id="A0A3P7E1Y1"/>
<reference evidence="1 2" key="1">
    <citation type="submission" date="2018-11" db="EMBL/GenBank/DDBJ databases">
        <authorList>
            <consortium name="Pathogen Informatics"/>
        </authorList>
    </citation>
    <scope>NUCLEOTIDE SEQUENCE [LARGE SCALE GENOMIC DNA]</scope>
</reference>
<keyword evidence="2" id="KW-1185">Reference proteome</keyword>
<dbReference type="AlphaFoldDB" id="A0A3P7E1Y1"/>
<feature type="non-terminal residue" evidence="1">
    <location>
        <position position="38"/>
    </location>
</feature>
<evidence type="ECO:0000313" key="1">
    <source>
        <dbReference type="EMBL" id="VDM16530.1"/>
    </source>
</evidence>
<sequence length="38" mass="4337">MLMFLFLWSYGIEVLACLLASLLPQVVSIPWADRGARR</sequence>
<evidence type="ECO:0000313" key="2">
    <source>
        <dbReference type="Proteomes" id="UP000270924"/>
    </source>
</evidence>
<dbReference type="Proteomes" id="UP000270924">
    <property type="component" value="Unassembled WGS sequence"/>
</dbReference>
<proteinExistence type="predicted"/>
<protein>
    <submittedName>
        <fullName evidence="1">Uncharacterized protein</fullName>
    </submittedName>
</protein>
<gene>
    <name evidence="1" type="ORF">WBA_LOCUS9421</name>
</gene>
<dbReference type="EMBL" id="UYWW01009265">
    <property type="protein sequence ID" value="VDM16530.1"/>
    <property type="molecule type" value="Genomic_DNA"/>
</dbReference>